<dbReference type="EMBL" id="BGPR01002059">
    <property type="protein sequence ID" value="GBM67040.1"/>
    <property type="molecule type" value="Genomic_DNA"/>
</dbReference>
<reference evidence="1 2" key="1">
    <citation type="journal article" date="2019" name="Sci. Rep.">
        <title>Orb-weaving spider Araneus ventricosus genome elucidates the spidroin gene catalogue.</title>
        <authorList>
            <person name="Kono N."/>
            <person name="Nakamura H."/>
            <person name="Ohtoshi R."/>
            <person name="Moran D.A.P."/>
            <person name="Shinohara A."/>
            <person name="Yoshida Y."/>
            <person name="Fujiwara M."/>
            <person name="Mori M."/>
            <person name="Tomita M."/>
            <person name="Arakawa K."/>
        </authorList>
    </citation>
    <scope>NUCLEOTIDE SEQUENCE [LARGE SCALE GENOMIC DNA]</scope>
</reference>
<comment type="caution">
    <text evidence="1">The sequence shown here is derived from an EMBL/GenBank/DDBJ whole genome shotgun (WGS) entry which is preliminary data.</text>
</comment>
<dbReference type="AlphaFoldDB" id="A0A4Y2HP63"/>
<gene>
    <name evidence="1" type="ORF">AVEN_214371_1</name>
</gene>
<protein>
    <submittedName>
        <fullName evidence="1">Uncharacterized protein</fullName>
    </submittedName>
</protein>
<name>A0A4Y2HP63_ARAVE</name>
<organism evidence="1 2">
    <name type="scientific">Araneus ventricosus</name>
    <name type="common">Orbweaver spider</name>
    <name type="synonym">Epeira ventricosa</name>
    <dbReference type="NCBI Taxonomy" id="182803"/>
    <lineage>
        <taxon>Eukaryota</taxon>
        <taxon>Metazoa</taxon>
        <taxon>Ecdysozoa</taxon>
        <taxon>Arthropoda</taxon>
        <taxon>Chelicerata</taxon>
        <taxon>Arachnida</taxon>
        <taxon>Araneae</taxon>
        <taxon>Araneomorphae</taxon>
        <taxon>Entelegynae</taxon>
        <taxon>Araneoidea</taxon>
        <taxon>Araneidae</taxon>
        <taxon>Araneus</taxon>
    </lineage>
</organism>
<proteinExistence type="predicted"/>
<evidence type="ECO:0000313" key="1">
    <source>
        <dbReference type="EMBL" id="GBM67040.1"/>
    </source>
</evidence>
<sequence length="87" mass="10137">MSLVEILERYPLGELVAVDKSFHHRYPNYDTRYNPYDVRSLKDPSIVLMHASMERFHAKMVGPLNLISSPELTNNGIYQRGIHSFRC</sequence>
<accession>A0A4Y2HP63</accession>
<keyword evidence="2" id="KW-1185">Reference proteome</keyword>
<dbReference type="Proteomes" id="UP000499080">
    <property type="component" value="Unassembled WGS sequence"/>
</dbReference>
<evidence type="ECO:0000313" key="2">
    <source>
        <dbReference type="Proteomes" id="UP000499080"/>
    </source>
</evidence>